<feature type="region of interest" description="Disordered" evidence="5">
    <location>
        <begin position="238"/>
        <end position="275"/>
    </location>
</feature>
<comment type="subcellular location">
    <subcellularLocation>
        <location evidence="1">Membrane</location>
        <topology evidence="1">Multi-pass membrane protein</topology>
    </subcellularLocation>
</comment>
<evidence type="ECO:0000313" key="7">
    <source>
        <dbReference type="EMBL" id="KNZ45273.1"/>
    </source>
</evidence>
<comment type="caution">
    <text evidence="7">The sequence shown here is derived from an EMBL/GenBank/DDBJ whole genome shotgun (WGS) entry which is preliminary data.</text>
</comment>
<dbReference type="Proteomes" id="UP000037035">
    <property type="component" value="Unassembled WGS sequence"/>
</dbReference>
<feature type="transmembrane region" description="Helical" evidence="6">
    <location>
        <begin position="51"/>
        <end position="73"/>
    </location>
</feature>
<keyword evidence="4 6" id="KW-0472">Membrane</keyword>
<proteinExistence type="predicted"/>
<gene>
    <name evidence="7" type="ORF">VP01_830g5</name>
</gene>
<dbReference type="VEuPathDB" id="FungiDB:VP01_830g5"/>
<dbReference type="InterPro" id="IPR007271">
    <property type="entry name" value="Nuc_sug_transpt"/>
</dbReference>
<evidence type="ECO:0000256" key="1">
    <source>
        <dbReference type="ARBA" id="ARBA00004141"/>
    </source>
</evidence>
<dbReference type="PANTHER" id="PTHR10231">
    <property type="entry name" value="NUCLEOTIDE-SUGAR TRANSMEMBRANE TRANSPORTER"/>
    <property type="match status" value="1"/>
</dbReference>
<feature type="transmembrane region" description="Helical" evidence="6">
    <location>
        <begin position="359"/>
        <end position="377"/>
    </location>
</feature>
<evidence type="ECO:0000313" key="8">
    <source>
        <dbReference type="Proteomes" id="UP000037035"/>
    </source>
</evidence>
<protein>
    <submittedName>
        <fullName evidence="7">Uncharacterized protein</fullName>
    </submittedName>
</protein>
<feature type="transmembrane region" description="Helical" evidence="6">
    <location>
        <begin position="333"/>
        <end position="352"/>
    </location>
</feature>
<dbReference type="OrthoDB" id="408493at2759"/>
<reference evidence="7 8" key="1">
    <citation type="submission" date="2015-08" db="EMBL/GenBank/DDBJ databases">
        <title>Next Generation Sequencing and Analysis of the Genome of Puccinia sorghi L Schw, the Causal Agent of Maize Common Rust.</title>
        <authorList>
            <person name="Rochi L."/>
            <person name="Burguener G."/>
            <person name="Darino M."/>
            <person name="Turjanski A."/>
            <person name="Kreff E."/>
            <person name="Dieguez M.J."/>
            <person name="Sacco F."/>
        </authorList>
    </citation>
    <scope>NUCLEOTIDE SEQUENCE [LARGE SCALE GENOMIC DNA]</scope>
    <source>
        <strain evidence="7 8">RO10H11247</strain>
    </source>
</reference>
<dbReference type="Pfam" id="PF04142">
    <property type="entry name" value="Nuc_sug_transp"/>
    <property type="match status" value="2"/>
</dbReference>
<keyword evidence="2 6" id="KW-0812">Transmembrane</keyword>
<feature type="transmembrane region" description="Helical" evidence="6">
    <location>
        <begin position="93"/>
        <end position="112"/>
    </location>
</feature>
<dbReference type="EMBL" id="LAVV01013838">
    <property type="protein sequence ID" value="KNZ45273.1"/>
    <property type="molecule type" value="Genomic_DNA"/>
</dbReference>
<evidence type="ECO:0000256" key="5">
    <source>
        <dbReference type="SAM" id="MobiDB-lite"/>
    </source>
</evidence>
<sequence length="410" mass="45478">MRSMLYSICSHPSVSFTLLVLHQSAISLVKQSRTTTTTGGSQEDLYNPATAIFLTEALKALISLSIFLLQSPIPIPSLLPQLFLQPFTSHRHPLYHLLDMSLPAILYTYVWLTRQYKTERVFRLQNHLLYISLTELDTAIFLITSQIKILTTALSSVLISQRVLVRQQWVSLCMLVLGVTMVQFEPTTAESKDRRALSTLMVFKPNQLKGLVALLLSCMASGLAGAWFERSLKPIPSTSSSSLSSDPADAEQEPNKVAKGKAVSHAFPEDPRRQPSSLWAKNLQLAVPSLAISYTMIYLEPHSRRHTLSRGFFYGFLPSSSLAPSFSSTPLGLVWLIILYHSLGGLLVSIIVKQSGSLVKNFATCFSILLSVLASSYPNQTKLGFNFYLGCLLVLVSIKTFTCYSSSHHK</sequence>
<keyword evidence="8" id="KW-1185">Reference proteome</keyword>
<dbReference type="GO" id="GO:0015165">
    <property type="term" value="F:pyrimidine nucleotide-sugar transmembrane transporter activity"/>
    <property type="evidence" value="ECO:0007669"/>
    <property type="project" value="InterPro"/>
</dbReference>
<accession>A0A0L6U9P1</accession>
<evidence type="ECO:0000256" key="2">
    <source>
        <dbReference type="ARBA" id="ARBA00022692"/>
    </source>
</evidence>
<evidence type="ECO:0000256" key="6">
    <source>
        <dbReference type="SAM" id="Phobius"/>
    </source>
</evidence>
<feature type="transmembrane region" description="Helical" evidence="6">
    <location>
        <begin position="208"/>
        <end position="228"/>
    </location>
</feature>
<dbReference type="AlphaFoldDB" id="A0A0L6U9P1"/>
<evidence type="ECO:0000256" key="3">
    <source>
        <dbReference type="ARBA" id="ARBA00022989"/>
    </source>
</evidence>
<name>A0A0L6U9P1_9BASI</name>
<organism evidence="7 8">
    <name type="scientific">Puccinia sorghi</name>
    <dbReference type="NCBI Taxonomy" id="27349"/>
    <lineage>
        <taxon>Eukaryota</taxon>
        <taxon>Fungi</taxon>
        <taxon>Dikarya</taxon>
        <taxon>Basidiomycota</taxon>
        <taxon>Pucciniomycotina</taxon>
        <taxon>Pucciniomycetes</taxon>
        <taxon>Pucciniales</taxon>
        <taxon>Pucciniaceae</taxon>
        <taxon>Puccinia</taxon>
    </lineage>
</organism>
<dbReference type="GO" id="GO:0000139">
    <property type="term" value="C:Golgi membrane"/>
    <property type="evidence" value="ECO:0007669"/>
    <property type="project" value="InterPro"/>
</dbReference>
<dbReference type="STRING" id="27349.A0A0L6U9P1"/>
<keyword evidence="3 6" id="KW-1133">Transmembrane helix</keyword>
<feature type="transmembrane region" description="Helical" evidence="6">
    <location>
        <begin position="383"/>
        <end position="404"/>
    </location>
</feature>
<evidence type="ECO:0000256" key="4">
    <source>
        <dbReference type="ARBA" id="ARBA00023136"/>
    </source>
</evidence>